<feature type="chain" id="PRO_5045150126" evidence="1">
    <location>
        <begin position="28"/>
        <end position="111"/>
    </location>
</feature>
<gene>
    <name evidence="2" type="ORF">MMH89_01510</name>
</gene>
<accession>A0ABY5DK09</accession>
<evidence type="ECO:0000313" key="2">
    <source>
        <dbReference type="EMBL" id="UTC24828.1"/>
    </source>
</evidence>
<evidence type="ECO:0000313" key="3">
    <source>
        <dbReference type="Proteomes" id="UP001055955"/>
    </source>
</evidence>
<proteinExistence type="predicted"/>
<keyword evidence="1" id="KW-0732">Signal</keyword>
<dbReference type="RefSeq" id="WP_258568617.1">
    <property type="nucleotide sequence ID" value="NZ_CP092900.1"/>
</dbReference>
<sequence length="111" mass="12637">MFATIQNLARACIFCTLCATSAYFLTADTYYSTQVTQWPENLNPGFYLVLNTDKIEPNLEIMHQKSAKKTYFGPSYTIKDSYQKYSKIKSLHPGIHLNLIKIDDKAASTDI</sequence>
<reference evidence="2 3" key="1">
    <citation type="journal article" date="2022" name="Nat. Microbiol.">
        <title>The microbiome of a bacterivorous marine choanoflagellate contains a resource-demanding obligate bacterial associate.</title>
        <authorList>
            <person name="Needham D.M."/>
            <person name="Poirier C."/>
            <person name="Bachy C."/>
            <person name="George E.E."/>
            <person name="Wilken S."/>
            <person name="Yung C.C.M."/>
            <person name="Limardo A.J."/>
            <person name="Morando M."/>
            <person name="Sudek L."/>
            <person name="Malmstrom R.R."/>
            <person name="Keeling P.J."/>
            <person name="Santoro A.E."/>
            <person name="Worden A.Z."/>
        </authorList>
    </citation>
    <scope>NUCLEOTIDE SEQUENCE [LARGE SCALE GENOMIC DNA]</scope>
    <source>
        <strain evidence="2 3">Comchoano-1</strain>
    </source>
</reference>
<protein>
    <submittedName>
        <fullName evidence="2">Uncharacterized protein</fullName>
    </submittedName>
</protein>
<feature type="signal peptide" evidence="1">
    <location>
        <begin position="1"/>
        <end position="27"/>
    </location>
</feature>
<organism evidence="2 3">
    <name type="scientific">Candidatus Comchoanobacter bicostacola</name>
    <dbReference type="NCBI Taxonomy" id="2919598"/>
    <lineage>
        <taxon>Bacteria</taxon>
        <taxon>Pseudomonadati</taxon>
        <taxon>Pseudomonadota</taxon>
        <taxon>Gammaproteobacteria</taxon>
        <taxon>Candidatus Comchoanobacterales</taxon>
        <taxon>Candidatus Comchoanobacteraceae</taxon>
        <taxon>Candidatus Comchoanobacter</taxon>
    </lineage>
</organism>
<name>A0ABY5DK09_9GAMM</name>
<dbReference type="Proteomes" id="UP001055955">
    <property type="component" value="Chromosome"/>
</dbReference>
<evidence type="ECO:0000256" key="1">
    <source>
        <dbReference type="SAM" id="SignalP"/>
    </source>
</evidence>
<keyword evidence="3" id="KW-1185">Reference proteome</keyword>
<dbReference type="EMBL" id="CP092900">
    <property type="protein sequence ID" value="UTC24828.1"/>
    <property type="molecule type" value="Genomic_DNA"/>
</dbReference>